<dbReference type="AlphaFoldDB" id="A0A2N3RIC8"/>
<evidence type="ECO:0000313" key="5">
    <source>
        <dbReference type="Proteomes" id="UP000233748"/>
    </source>
</evidence>
<evidence type="ECO:0000313" key="2">
    <source>
        <dbReference type="EMBL" id="PKV12196.1"/>
    </source>
</evidence>
<evidence type="ECO:0000313" key="3">
    <source>
        <dbReference type="EMBL" id="PKV16472.1"/>
    </source>
</evidence>
<feature type="domain" description="Surface-adhesin protein E-like" evidence="1">
    <location>
        <begin position="79"/>
        <end position="184"/>
    </location>
</feature>
<organism evidence="2 4">
    <name type="scientific">Xanthomonas prunicola</name>
    <dbReference type="NCBI Taxonomy" id="2053930"/>
    <lineage>
        <taxon>Bacteria</taxon>
        <taxon>Pseudomonadati</taxon>
        <taxon>Pseudomonadota</taxon>
        <taxon>Gammaproteobacteria</taxon>
        <taxon>Lysobacterales</taxon>
        <taxon>Lysobacteraceae</taxon>
        <taxon>Xanthomonas</taxon>
    </lineage>
</organism>
<sequence>MDSRSLLACSEWRIIADMGAAMWKAVFLIIAGWLLASGVAEAQTAVFNCKKEGEPVTYSTKPLPPGWSCRAIIVNDPRWIEIAETADGDPVQVDSKTISRSPGITTAWIQQWGVHLIARTGQGTLQRVVSRIEFDCAKRTAKLLMSVEYALGNSNGTSSAPLRPAALPVVPGTVQEIELDTLCSKR</sequence>
<dbReference type="InterPro" id="IPR031939">
    <property type="entry name" value="Adhesin_E-like"/>
</dbReference>
<dbReference type="Proteomes" id="UP000233720">
    <property type="component" value="Unassembled WGS sequence"/>
</dbReference>
<gene>
    <name evidence="2" type="ORF">XpruCFBP8353_15315</name>
    <name evidence="3" type="ORF">XpruCFBP8354_15300</name>
</gene>
<name>A0A2N3RIC8_9XANT</name>
<evidence type="ECO:0000313" key="4">
    <source>
        <dbReference type="Proteomes" id="UP000233720"/>
    </source>
</evidence>
<reference evidence="4 5" key="1">
    <citation type="submission" date="2017-11" db="EMBL/GenBank/DDBJ databases">
        <title>Xanthomonas prunicola sp. nov., a novel pathogen that affects nectarine (Prunus persica var. nectarine) trees.</title>
        <authorList>
            <person name="Lopez M."/>
            <person name="Lopez-Soriano P."/>
            <person name="Garita-Cambronero J."/>
            <person name="Beltran C."/>
            <person name="Taghouti G."/>
            <person name="Portier P."/>
            <person name="Cubero J."/>
            <person name="Fischer-Le Saux M."/>
            <person name="Marco-Noales E."/>
        </authorList>
    </citation>
    <scope>NUCLEOTIDE SEQUENCE [LARGE SCALE GENOMIC DNA]</scope>
    <source>
        <strain evidence="2 4">CFBP8353</strain>
        <strain evidence="3 5">CFBP8354</strain>
    </source>
</reference>
<protein>
    <recommendedName>
        <fullName evidence="1">Surface-adhesin protein E-like domain-containing protein</fullName>
    </recommendedName>
</protein>
<accession>A0A2N3RIC8</accession>
<dbReference type="Proteomes" id="UP000233748">
    <property type="component" value="Unassembled WGS sequence"/>
</dbReference>
<evidence type="ECO:0000259" key="1">
    <source>
        <dbReference type="Pfam" id="PF16747"/>
    </source>
</evidence>
<dbReference type="RefSeq" id="WP_101378135.1">
    <property type="nucleotide sequence ID" value="NZ_PHKV01000004.1"/>
</dbReference>
<keyword evidence="5" id="KW-1185">Reference proteome</keyword>
<dbReference type="EMBL" id="PHKV01000004">
    <property type="protein sequence ID" value="PKV12196.1"/>
    <property type="molecule type" value="Genomic_DNA"/>
</dbReference>
<dbReference type="EMBL" id="PHKW01000004">
    <property type="protein sequence ID" value="PKV16472.1"/>
    <property type="molecule type" value="Genomic_DNA"/>
</dbReference>
<dbReference type="OrthoDB" id="9879631at2"/>
<dbReference type="Pfam" id="PF16747">
    <property type="entry name" value="Adhesin_E"/>
    <property type="match status" value="1"/>
</dbReference>
<comment type="caution">
    <text evidence="2">The sequence shown here is derived from an EMBL/GenBank/DDBJ whole genome shotgun (WGS) entry which is preliminary data.</text>
</comment>
<proteinExistence type="predicted"/>